<dbReference type="Pfam" id="PF04237">
    <property type="entry name" value="YjbR"/>
    <property type="match status" value="1"/>
</dbReference>
<dbReference type="EMBL" id="SPQQ01000002">
    <property type="protein sequence ID" value="TGE38719.1"/>
    <property type="molecule type" value="Genomic_DNA"/>
</dbReference>
<sequence>MKYEWLDEYCLSKKGAQKDFKVDWNATRYLIGGKMFAMQGGDKDHKPIITLKCDPLFTRSLRDQYQHIVAGYYMNKEHWNSMYLEGDVPDNILRQMIDMSYELVLGKLGKKTVKEINEGTNVG</sequence>
<dbReference type="InterPro" id="IPR007351">
    <property type="entry name" value="YjbR"/>
</dbReference>
<protein>
    <submittedName>
        <fullName evidence="1">MmcQ/YjbR family DNA-binding protein</fullName>
    </submittedName>
</protein>
<comment type="caution">
    <text evidence="1">The sequence shown here is derived from an EMBL/GenBank/DDBJ whole genome shotgun (WGS) entry which is preliminary data.</text>
</comment>
<evidence type="ECO:0000313" key="1">
    <source>
        <dbReference type="EMBL" id="TGE38719.1"/>
    </source>
</evidence>
<proteinExistence type="predicted"/>
<dbReference type="SUPFAM" id="SSF142906">
    <property type="entry name" value="YjbR-like"/>
    <property type="match status" value="1"/>
</dbReference>
<dbReference type="PANTHER" id="PTHR35145">
    <property type="entry name" value="CYTOPLASMIC PROTEIN-RELATED"/>
    <property type="match status" value="1"/>
</dbReference>
<reference evidence="1 2" key="1">
    <citation type="submission" date="2019-03" db="EMBL/GenBank/DDBJ databases">
        <title>Draft Genome Sequence of Desulfosporosinus fructosivorans Strain 63.6F, Isolated from Marine Sediment in the Baltic Sea.</title>
        <authorList>
            <person name="Hausmann B."/>
            <person name="Vandieken V."/>
            <person name="Pjevac P."/>
            <person name="Schreck K."/>
            <person name="Herbold C.W."/>
            <person name="Loy A."/>
        </authorList>
    </citation>
    <scope>NUCLEOTIDE SEQUENCE [LARGE SCALE GENOMIC DNA]</scope>
    <source>
        <strain evidence="1 2">63.6F</strain>
    </source>
</reference>
<evidence type="ECO:0000313" key="2">
    <source>
        <dbReference type="Proteomes" id="UP000298460"/>
    </source>
</evidence>
<dbReference type="AlphaFoldDB" id="A0A4Z0R8Y3"/>
<organism evidence="1 2">
    <name type="scientific">Desulfosporosinus fructosivorans</name>
    <dbReference type="NCBI Taxonomy" id="2018669"/>
    <lineage>
        <taxon>Bacteria</taxon>
        <taxon>Bacillati</taxon>
        <taxon>Bacillota</taxon>
        <taxon>Clostridia</taxon>
        <taxon>Eubacteriales</taxon>
        <taxon>Desulfitobacteriaceae</taxon>
        <taxon>Desulfosporosinus</taxon>
    </lineage>
</organism>
<dbReference type="Proteomes" id="UP000298460">
    <property type="component" value="Unassembled WGS sequence"/>
</dbReference>
<dbReference type="RefSeq" id="WP_135545214.1">
    <property type="nucleotide sequence ID" value="NZ_SPQQ01000002.1"/>
</dbReference>
<dbReference type="PANTHER" id="PTHR35145:SF1">
    <property type="entry name" value="CYTOPLASMIC PROTEIN"/>
    <property type="match status" value="1"/>
</dbReference>
<accession>A0A4Z0R8Y3</accession>
<dbReference type="Gene3D" id="3.90.1150.30">
    <property type="match status" value="1"/>
</dbReference>
<keyword evidence="1" id="KW-0238">DNA-binding</keyword>
<dbReference type="InterPro" id="IPR038056">
    <property type="entry name" value="YjbR-like_sf"/>
</dbReference>
<dbReference type="GO" id="GO:0003677">
    <property type="term" value="F:DNA binding"/>
    <property type="evidence" value="ECO:0007669"/>
    <property type="project" value="UniProtKB-KW"/>
</dbReference>
<keyword evidence="2" id="KW-1185">Reference proteome</keyword>
<name>A0A4Z0R8Y3_9FIRM</name>
<gene>
    <name evidence="1" type="ORF">E4K67_04330</name>
</gene>
<dbReference type="InterPro" id="IPR058532">
    <property type="entry name" value="YjbR/MT2646/Rv2570-like"/>
</dbReference>
<dbReference type="OrthoDB" id="9789813at2"/>